<dbReference type="GO" id="GO:0016020">
    <property type="term" value="C:membrane"/>
    <property type="evidence" value="ECO:0007669"/>
    <property type="project" value="UniProtKB-SubCell"/>
</dbReference>
<evidence type="ECO:0000256" key="5">
    <source>
        <dbReference type="PROSITE-ProRule" id="PRU01087"/>
    </source>
</evidence>
<evidence type="ECO:0000256" key="2">
    <source>
        <dbReference type="ARBA" id="ARBA00022692"/>
    </source>
</evidence>
<evidence type="ECO:0000313" key="9">
    <source>
        <dbReference type="Proteomes" id="UP000559027"/>
    </source>
</evidence>
<comment type="caution">
    <text evidence="8">The sequence shown here is derived from an EMBL/GenBank/DDBJ whole genome shotgun (WGS) entry which is preliminary data.</text>
</comment>
<dbReference type="PROSITE" id="PS51751">
    <property type="entry name" value="EXPERA"/>
    <property type="match status" value="1"/>
</dbReference>
<evidence type="ECO:0000256" key="6">
    <source>
        <dbReference type="SAM" id="Phobius"/>
    </source>
</evidence>
<keyword evidence="3 5" id="KW-1133">Transmembrane helix</keyword>
<gene>
    <name evidence="8" type="ORF">D9756_002259</name>
</gene>
<reference evidence="8 9" key="1">
    <citation type="journal article" date="2020" name="ISME J.">
        <title>Uncovering the hidden diversity of litter-decomposition mechanisms in mushroom-forming fungi.</title>
        <authorList>
            <person name="Floudas D."/>
            <person name="Bentzer J."/>
            <person name="Ahren D."/>
            <person name="Johansson T."/>
            <person name="Persson P."/>
            <person name="Tunlid A."/>
        </authorList>
    </citation>
    <scope>NUCLEOTIDE SEQUENCE [LARGE SCALE GENOMIC DNA]</scope>
    <source>
        <strain evidence="8 9">CBS 146.42</strain>
    </source>
</reference>
<dbReference type="OrthoDB" id="433124at2759"/>
<name>A0A8H5GBF9_9AGAR</name>
<sequence>MLLNEKLTNHPVTRAHRVPLTARPMDFVYFSFFASHLIASFLIDLQWLYPSFLVPKPMRALLEYYVEYSNDPLVGGLAGIKDDSTLLWFKTFITLEG</sequence>
<evidence type="ECO:0000259" key="7">
    <source>
        <dbReference type="PROSITE" id="PS51751"/>
    </source>
</evidence>
<dbReference type="InterPro" id="IPR033118">
    <property type="entry name" value="EXPERA"/>
</dbReference>
<evidence type="ECO:0000313" key="8">
    <source>
        <dbReference type="EMBL" id="KAF5361751.1"/>
    </source>
</evidence>
<feature type="transmembrane region" description="Helical" evidence="6">
    <location>
        <begin position="27"/>
        <end position="49"/>
    </location>
</feature>
<comment type="subcellular location">
    <subcellularLocation>
        <location evidence="1">Membrane</location>
        <topology evidence="1">Multi-pass membrane protein</topology>
    </subcellularLocation>
</comment>
<keyword evidence="9" id="KW-1185">Reference proteome</keyword>
<protein>
    <recommendedName>
        <fullName evidence="7">EXPERA domain-containing protein</fullName>
    </recommendedName>
</protein>
<keyword evidence="2 5" id="KW-0812">Transmembrane</keyword>
<proteinExistence type="predicted"/>
<evidence type="ECO:0000256" key="1">
    <source>
        <dbReference type="ARBA" id="ARBA00004141"/>
    </source>
</evidence>
<keyword evidence="4 5" id="KW-0472">Membrane</keyword>
<dbReference type="Proteomes" id="UP000559027">
    <property type="component" value="Unassembled WGS sequence"/>
</dbReference>
<evidence type="ECO:0000256" key="3">
    <source>
        <dbReference type="ARBA" id="ARBA00022989"/>
    </source>
</evidence>
<evidence type="ECO:0000256" key="4">
    <source>
        <dbReference type="ARBA" id="ARBA00023136"/>
    </source>
</evidence>
<accession>A0A8H5GBF9</accession>
<feature type="domain" description="EXPERA" evidence="7">
    <location>
        <begin position="25"/>
        <end position="97"/>
    </location>
</feature>
<dbReference type="AlphaFoldDB" id="A0A8H5GBF9"/>
<dbReference type="EMBL" id="JAACJO010000002">
    <property type="protein sequence ID" value="KAF5361751.1"/>
    <property type="molecule type" value="Genomic_DNA"/>
</dbReference>
<organism evidence="8 9">
    <name type="scientific">Leucocoprinus leucothites</name>
    <dbReference type="NCBI Taxonomy" id="201217"/>
    <lineage>
        <taxon>Eukaryota</taxon>
        <taxon>Fungi</taxon>
        <taxon>Dikarya</taxon>
        <taxon>Basidiomycota</taxon>
        <taxon>Agaricomycotina</taxon>
        <taxon>Agaricomycetes</taxon>
        <taxon>Agaricomycetidae</taxon>
        <taxon>Agaricales</taxon>
        <taxon>Agaricineae</taxon>
        <taxon>Agaricaceae</taxon>
        <taxon>Leucocoprinus</taxon>
    </lineage>
</organism>